<organism evidence="3 4">
    <name type="scientific">Tetraparma gracilis</name>
    <dbReference type="NCBI Taxonomy" id="2962635"/>
    <lineage>
        <taxon>Eukaryota</taxon>
        <taxon>Sar</taxon>
        <taxon>Stramenopiles</taxon>
        <taxon>Ochrophyta</taxon>
        <taxon>Bolidophyceae</taxon>
        <taxon>Parmales</taxon>
        <taxon>Triparmaceae</taxon>
        <taxon>Tetraparma</taxon>
    </lineage>
</organism>
<accession>A0ABQ6MCZ9</accession>
<feature type="chain" id="PRO_5047165493" description="THIF-type NAD/FAD binding fold domain-containing protein" evidence="1">
    <location>
        <begin position="25"/>
        <end position="308"/>
    </location>
</feature>
<evidence type="ECO:0000256" key="1">
    <source>
        <dbReference type="SAM" id="SignalP"/>
    </source>
</evidence>
<gene>
    <name evidence="3" type="ORF">TeGR_g15190</name>
</gene>
<evidence type="ECO:0000313" key="4">
    <source>
        <dbReference type="Proteomes" id="UP001165060"/>
    </source>
</evidence>
<dbReference type="SUPFAM" id="SSF69572">
    <property type="entry name" value="Activating enzymes of the ubiquitin-like proteins"/>
    <property type="match status" value="1"/>
</dbReference>
<comment type="caution">
    <text evidence="3">The sequence shown here is derived from an EMBL/GenBank/DDBJ whole genome shotgun (WGS) entry which is preliminary data.</text>
</comment>
<protein>
    <recommendedName>
        <fullName evidence="2">THIF-type NAD/FAD binding fold domain-containing protein</fullName>
    </recommendedName>
</protein>
<evidence type="ECO:0000259" key="2">
    <source>
        <dbReference type="Pfam" id="PF00899"/>
    </source>
</evidence>
<evidence type="ECO:0000313" key="3">
    <source>
        <dbReference type="EMBL" id="GMI23951.1"/>
    </source>
</evidence>
<dbReference type="InterPro" id="IPR045886">
    <property type="entry name" value="ThiF/MoeB/HesA"/>
</dbReference>
<reference evidence="3 4" key="1">
    <citation type="journal article" date="2023" name="Commun. Biol.">
        <title>Genome analysis of Parmales, the sister group of diatoms, reveals the evolutionary specialization of diatoms from phago-mixotrophs to photoautotrophs.</title>
        <authorList>
            <person name="Ban H."/>
            <person name="Sato S."/>
            <person name="Yoshikawa S."/>
            <person name="Yamada K."/>
            <person name="Nakamura Y."/>
            <person name="Ichinomiya M."/>
            <person name="Sato N."/>
            <person name="Blanc-Mathieu R."/>
            <person name="Endo H."/>
            <person name="Kuwata A."/>
            <person name="Ogata H."/>
        </authorList>
    </citation>
    <scope>NUCLEOTIDE SEQUENCE [LARGE SCALE GENOMIC DNA]</scope>
</reference>
<dbReference type="Gene3D" id="3.40.50.720">
    <property type="entry name" value="NAD(P)-binding Rossmann-like Domain"/>
    <property type="match status" value="1"/>
</dbReference>
<dbReference type="InterPro" id="IPR000594">
    <property type="entry name" value="ThiF_NAD_FAD-bd"/>
</dbReference>
<feature type="domain" description="THIF-type NAD/FAD binding fold" evidence="2">
    <location>
        <begin position="53"/>
        <end position="195"/>
    </location>
</feature>
<dbReference type="EMBL" id="BRYB01002685">
    <property type="protein sequence ID" value="GMI23951.1"/>
    <property type="molecule type" value="Genomic_DNA"/>
</dbReference>
<feature type="signal peptide" evidence="1">
    <location>
        <begin position="1"/>
        <end position="24"/>
    </location>
</feature>
<dbReference type="PANTHER" id="PTHR43267:SF1">
    <property type="entry name" value="TRNA THREONYLCARBAMOYLADENOSINE DEHYDRATASE"/>
    <property type="match status" value="1"/>
</dbReference>
<keyword evidence="1" id="KW-0732">Signal</keyword>
<proteinExistence type="predicted"/>
<dbReference type="PANTHER" id="PTHR43267">
    <property type="entry name" value="TRNA THREONYLCARBAMOYLADENOSINE DEHYDRATASE"/>
    <property type="match status" value="1"/>
</dbReference>
<dbReference type="Pfam" id="PF00899">
    <property type="entry name" value="ThiF"/>
    <property type="match status" value="1"/>
</dbReference>
<dbReference type="Proteomes" id="UP001165060">
    <property type="component" value="Unassembled WGS sequence"/>
</dbReference>
<keyword evidence="4" id="KW-1185">Reference proteome</keyword>
<dbReference type="InterPro" id="IPR035985">
    <property type="entry name" value="Ubiquitin-activating_enz"/>
</dbReference>
<sequence length="308" mass="31726">MVLMVSLLSRASLLLLVLPSLALSLPPPAVQPPSPFLNFARLYPSPSCVLSLLSSSTVAVVGLGGVGSWAAEALCRCGVGALVLVDADDVCASNANRQVMAGKGSVGRMKAEALAERLRDINPEVRVTAVLDFVTPATAGGYFAEQGAGEQPQHGGLLLAAGCVVDCVDCAEDKAALISCALAAGVPVVTAGGAANLLDPSKIRTTDLARARDDPLLQWTRRRLRRDYGFAKGPGDGEPNRHRPRKWGVPAVWSEEVPAGPPPAKGGGSLRACDGRFGSAVFVTGSFGFAAAKAAIDILLADLPPSEP</sequence>
<name>A0ABQ6MCZ9_9STRA</name>